<dbReference type="InterPro" id="IPR050237">
    <property type="entry name" value="ATP-dep_AMP-bd_enzyme"/>
</dbReference>
<evidence type="ECO:0000259" key="1">
    <source>
        <dbReference type="Pfam" id="PF00501"/>
    </source>
</evidence>
<dbReference type="Pfam" id="PF13193">
    <property type="entry name" value="AMP-binding_C"/>
    <property type="match status" value="1"/>
</dbReference>
<dbReference type="InterPro" id="IPR000873">
    <property type="entry name" value="AMP-dep_synth/lig_dom"/>
</dbReference>
<dbReference type="SUPFAM" id="SSF56801">
    <property type="entry name" value="Acetyl-CoA synthetase-like"/>
    <property type="match status" value="1"/>
</dbReference>
<dbReference type="PROSITE" id="PS00455">
    <property type="entry name" value="AMP_BINDING"/>
    <property type="match status" value="1"/>
</dbReference>
<feature type="domain" description="AMP-binding enzyme C-terminal" evidence="2">
    <location>
        <begin position="416"/>
        <end position="489"/>
    </location>
</feature>
<name>A0ABN1W9N2_9ACTN</name>
<dbReference type="NCBIfam" id="NF006182">
    <property type="entry name" value="PRK08316.1"/>
    <property type="match status" value="1"/>
</dbReference>
<evidence type="ECO:0000259" key="2">
    <source>
        <dbReference type="Pfam" id="PF13193"/>
    </source>
</evidence>
<organism evidence="3 4">
    <name type="scientific">Kitasatospora nipponensis</name>
    <dbReference type="NCBI Taxonomy" id="258049"/>
    <lineage>
        <taxon>Bacteria</taxon>
        <taxon>Bacillati</taxon>
        <taxon>Actinomycetota</taxon>
        <taxon>Actinomycetes</taxon>
        <taxon>Kitasatosporales</taxon>
        <taxon>Streptomycetaceae</taxon>
        <taxon>Kitasatospora</taxon>
    </lineage>
</organism>
<dbReference type="RefSeq" id="WP_344442691.1">
    <property type="nucleotide sequence ID" value="NZ_BAAALF010000058.1"/>
</dbReference>
<dbReference type="InterPro" id="IPR025110">
    <property type="entry name" value="AMP-bd_C"/>
</dbReference>
<gene>
    <name evidence="3" type="ORF">GCM10009665_35910</name>
</gene>
<accession>A0ABN1W9N2</accession>
<evidence type="ECO:0000313" key="3">
    <source>
        <dbReference type="EMBL" id="GAA1241985.1"/>
    </source>
</evidence>
<evidence type="ECO:0000313" key="4">
    <source>
        <dbReference type="Proteomes" id="UP001500037"/>
    </source>
</evidence>
<comment type="caution">
    <text evidence="3">The sequence shown here is derived from an EMBL/GenBank/DDBJ whole genome shotgun (WGS) entry which is preliminary data.</text>
</comment>
<dbReference type="Gene3D" id="3.30.300.30">
    <property type="match status" value="1"/>
</dbReference>
<dbReference type="Pfam" id="PF00501">
    <property type="entry name" value="AMP-binding"/>
    <property type="match status" value="1"/>
</dbReference>
<proteinExistence type="predicted"/>
<dbReference type="InterPro" id="IPR045851">
    <property type="entry name" value="AMP-bd_C_sf"/>
</dbReference>
<keyword evidence="4" id="KW-1185">Reference proteome</keyword>
<feature type="domain" description="AMP-dependent synthetase/ligase" evidence="1">
    <location>
        <begin position="14"/>
        <end position="366"/>
    </location>
</feature>
<dbReference type="PANTHER" id="PTHR43767:SF7">
    <property type="entry name" value="MEDIUM_LONG-CHAIN-FATTY-ACID--COA LIGASE FADD8"/>
    <property type="match status" value="1"/>
</dbReference>
<dbReference type="Proteomes" id="UP001500037">
    <property type="component" value="Unassembled WGS sequence"/>
</dbReference>
<protein>
    <submittedName>
        <fullName evidence="3">Acyl-CoA synthetase</fullName>
    </submittedName>
</protein>
<dbReference type="InterPro" id="IPR042099">
    <property type="entry name" value="ANL_N_sf"/>
</dbReference>
<sequence>MTLHHSSTIPDALTRAAARAPERVALHFADRSWTYRALDEAVTRAAGRLLAAGLRPGERVAALGRNSDGYLLLFLACARAGLVHVPVNHHATAAELHYFVEQSQSAALLHDAEYAERVAALAPTPALRHRATLEELREACATGPLPEVTVPVRDEDLVQLLYTSGTTGAPKGAMMTHRALLHQYLSCIVALDLREQDRPLHALPLYHSGQLHVFLLPYLLLGAVNHLVVAPEPTDLLGRLGREAITSFFAPPTVWTALEAHPDFRATDLGALRKAYYGASIMPAPVLARLREALPATGFYNCFGQSEAGPLTCVLRPEEHAERPDSAGRPVLFVEARVVDEAGAEVAPGEVGEILYRSPQLCTGYWDKPQESAEAFDGSWFHSGDLVRRDADGYVFVVDRLKDVINTGGVLVASREVEDVLYGHPAVREAAVIGLPHPRWIEAVTAVVVAHRPVTAEELIAYAGERLPAFKAPKEVHFADELPKNAAGKLLKRELRERLTGSAARWQN</sequence>
<dbReference type="InterPro" id="IPR020845">
    <property type="entry name" value="AMP-binding_CS"/>
</dbReference>
<reference evidence="3 4" key="1">
    <citation type="journal article" date="2019" name="Int. J. Syst. Evol. Microbiol.">
        <title>The Global Catalogue of Microorganisms (GCM) 10K type strain sequencing project: providing services to taxonomists for standard genome sequencing and annotation.</title>
        <authorList>
            <consortium name="The Broad Institute Genomics Platform"/>
            <consortium name="The Broad Institute Genome Sequencing Center for Infectious Disease"/>
            <person name="Wu L."/>
            <person name="Ma J."/>
        </authorList>
    </citation>
    <scope>NUCLEOTIDE SEQUENCE [LARGE SCALE GENOMIC DNA]</scope>
    <source>
        <strain evidence="3 4">JCM 13004</strain>
    </source>
</reference>
<dbReference type="CDD" id="cd17631">
    <property type="entry name" value="FACL_FadD13-like"/>
    <property type="match status" value="1"/>
</dbReference>
<dbReference type="Gene3D" id="3.40.50.12780">
    <property type="entry name" value="N-terminal domain of ligase-like"/>
    <property type="match status" value="1"/>
</dbReference>
<dbReference type="PANTHER" id="PTHR43767">
    <property type="entry name" value="LONG-CHAIN-FATTY-ACID--COA LIGASE"/>
    <property type="match status" value="1"/>
</dbReference>
<dbReference type="EMBL" id="BAAALF010000058">
    <property type="protein sequence ID" value="GAA1241985.1"/>
    <property type="molecule type" value="Genomic_DNA"/>
</dbReference>